<name>A0AAD4SCB5_9MAGN</name>
<gene>
    <name evidence="2" type="ORF">MKW98_027935</name>
</gene>
<dbReference type="Pfam" id="PF00646">
    <property type="entry name" value="F-box"/>
    <property type="match status" value="1"/>
</dbReference>
<sequence length="479" mass="54755">MAFLSTLGLGARLIGRRRHHRPQSKVAKTRCKFGFKFKPYGWRRKQMGEGIREKQKRGNDCCDQNEVNVISNTGSSGSSSSIFNPNDDVTIEILSRLPAKSLMRFKCVCKNWFFLIQNDTTFIDLHFKRSKAQPRLLVNNQIDIEKCVLMTFDMFGVRSGGSVSAAAVHTVKEIDSKYDKMLKPVNGLIGFLGETRIDPGVCIYNLSTQEITPWNHEEFKDLAMATCALGYDPSTKEDKVVGIWMSMQPYYTICEVMTVGDNIWRQIDQVPPYNLQLHGSYVYINGLIYYSTVSLTMGRVIDMDKVKFIGVFDVGREDFRTIRVPNYIFVQTADHQAYYVFYYVRLLELEGRQGLLIKLRRSGTLKLWLLDDDENKKNSMNSWTQVTIELPNILEGDVHGVSYDLVSGRNQIILNSYAKTSDGKISGTTYHSYNWKNKSFNKIEISGIPSSVPFFTTESTVETFSEHLLPVQKHTSERN</sequence>
<dbReference type="PANTHER" id="PTHR31111">
    <property type="entry name" value="BNAA05G37150D PROTEIN-RELATED"/>
    <property type="match status" value="1"/>
</dbReference>
<organism evidence="2 3">
    <name type="scientific">Papaver atlanticum</name>
    <dbReference type="NCBI Taxonomy" id="357466"/>
    <lineage>
        <taxon>Eukaryota</taxon>
        <taxon>Viridiplantae</taxon>
        <taxon>Streptophyta</taxon>
        <taxon>Embryophyta</taxon>
        <taxon>Tracheophyta</taxon>
        <taxon>Spermatophyta</taxon>
        <taxon>Magnoliopsida</taxon>
        <taxon>Ranunculales</taxon>
        <taxon>Papaveraceae</taxon>
        <taxon>Papaveroideae</taxon>
        <taxon>Papaver</taxon>
    </lineage>
</organism>
<dbReference type="InterPro" id="IPR017451">
    <property type="entry name" value="F-box-assoc_interact_dom"/>
</dbReference>
<dbReference type="InterPro" id="IPR036047">
    <property type="entry name" value="F-box-like_dom_sf"/>
</dbReference>
<dbReference type="Gene3D" id="1.20.1280.50">
    <property type="match status" value="1"/>
</dbReference>
<accession>A0AAD4SCB5</accession>
<dbReference type="SUPFAM" id="SSF81383">
    <property type="entry name" value="F-box domain"/>
    <property type="match status" value="1"/>
</dbReference>
<dbReference type="Proteomes" id="UP001202328">
    <property type="component" value="Unassembled WGS sequence"/>
</dbReference>
<feature type="domain" description="F-box" evidence="1">
    <location>
        <begin position="79"/>
        <end position="125"/>
    </location>
</feature>
<evidence type="ECO:0000313" key="3">
    <source>
        <dbReference type="Proteomes" id="UP001202328"/>
    </source>
</evidence>
<dbReference type="AlphaFoldDB" id="A0AAD4SCB5"/>
<evidence type="ECO:0000259" key="1">
    <source>
        <dbReference type="PROSITE" id="PS50181"/>
    </source>
</evidence>
<dbReference type="PROSITE" id="PS50181">
    <property type="entry name" value="FBOX"/>
    <property type="match status" value="1"/>
</dbReference>
<comment type="caution">
    <text evidence="2">The sequence shown here is derived from an EMBL/GenBank/DDBJ whole genome shotgun (WGS) entry which is preliminary data.</text>
</comment>
<dbReference type="InterPro" id="IPR001810">
    <property type="entry name" value="F-box_dom"/>
</dbReference>
<dbReference type="NCBIfam" id="TIGR01640">
    <property type="entry name" value="F_box_assoc_1"/>
    <property type="match status" value="1"/>
</dbReference>
<dbReference type="InterPro" id="IPR013187">
    <property type="entry name" value="F-box-assoc_dom_typ3"/>
</dbReference>
<dbReference type="SMART" id="SM00256">
    <property type="entry name" value="FBOX"/>
    <property type="match status" value="1"/>
</dbReference>
<dbReference type="PANTHER" id="PTHR31111:SF136">
    <property type="entry name" value="F-BOX ASSOCIATED DOMAIN-CONTAINING PROTEIN"/>
    <property type="match status" value="1"/>
</dbReference>
<protein>
    <recommendedName>
        <fullName evidence="1">F-box domain-containing protein</fullName>
    </recommendedName>
</protein>
<keyword evidence="3" id="KW-1185">Reference proteome</keyword>
<dbReference type="Pfam" id="PF08268">
    <property type="entry name" value="FBA_3"/>
    <property type="match status" value="1"/>
</dbReference>
<dbReference type="EMBL" id="JAJJMB010012301">
    <property type="protein sequence ID" value="KAI3878630.1"/>
    <property type="molecule type" value="Genomic_DNA"/>
</dbReference>
<reference evidence="2" key="1">
    <citation type="submission" date="2022-04" db="EMBL/GenBank/DDBJ databases">
        <title>A functionally conserved STORR gene fusion in Papaver species that diverged 16.8 million years ago.</title>
        <authorList>
            <person name="Catania T."/>
        </authorList>
    </citation>
    <scope>NUCLEOTIDE SEQUENCE</scope>
    <source>
        <strain evidence="2">S-188037</strain>
    </source>
</reference>
<evidence type="ECO:0000313" key="2">
    <source>
        <dbReference type="EMBL" id="KAI3878630.1"/>
    </source>
</evidence>
<proteinExistence type="predicted"/>
<dbReference type="CDD" id="cd22157">
    <property type="entry name" value="F-box_AtFBW1-like"/>
    <property type="match status" value="1"/>
</dbReference>